<reference evidence="1 2" key="1">
    <citation type="submission" date="2016-10" db="EMBL/GenBank/DDBJ databases">
        <authorList>
            <person name="de Groot N.N."/>
        </authorList>
    </citation>
    <scope>NUCLEOTIDE SEQUENCE [LARGE SCALE GENOMIC DNA]</scope>
    <source>
        <strain evidence="1 2">DSM 21800</strain>
    </source>
</reference>
<gene>
    <name evidence="1" type="ORF">SAMN04489812_2354</name>
</gene>
<dbReference type="STRING" id="630515.SAMN04489812_2354"/>
<organism evidence="1 2">
    <name type="scientific">Microlunatus soli</name>
    <dbReference type="NCBI Taxonomy" id="630515"/>
    <lineage>
        <taxon>Bacteria</taxon>
        <taxon>Bacillati</taxon>
        <taxon>Actinomycetota</taxon>
        <taxon>Actinomycetes</taxon>
        <taxon>Propionibacteriales</taxon>
        <taxon>Propionibacteriaceae</taxon>
        <taxon>Microlunatus</taxon>
    </lineage>
</organism>
<accession>A0A1H1TDR1</accession>
<keyword evidence="2" id="KW-1185">Reference proteome</keyword>
<evidence type="ECO:0008006" key="3">
    <source>
        <dbReference type="Google" id="ProtNLM"/>
    </source>
</evidence>
<dbReference type="Pfam" id="PF09365">
    <property type="entry name" value="DUF2461"/>
    <property type="match status" value="1"/>
</dbReference>
<dbReference type="Proteomes" id="UP000199103">
    <property type="component" value="Chromosome I"/>
</dbReference>
<dbReference type="AlphaFoldDB" id="A0A1H1TDR1"/>
<dbReference type="EMBL" id="LT629772">
    <property type="protein sequence ID" value="SDS58264.1"/>
    <property type="molecule type" value="Genomic_DNA"/>
</dbReference>
<evidence type="ECO:0000313" key="2">
    <source>
        <dbReference type="Proteomes" id="UP000199103"/>
    </source>
</evidence>
<dbReference type="OrthoDB" id="9794241at2"/>
<sequence length="207" mass="23821">MAFNGWPREAFDVLARLEGDPPLSVREEVRADRERLVRVPMIQLLDELADRDPSYADHAVWHYGKTAWWWQNQSSSIRIDRNIEIGVGLGFEGMTMQGAWWYGSTEQRERFRAAVAGRSGARLQRIVDDLVERGYEIKGDRMKRVPKGYPADHPRADLLRHRSLIAARHLGFDDWLFGAEALDRVEQVGAELRPLLEWLADKVVAES</sequence>
<protein>
    <recommendedName>
        <fullName evidence="3">TIGR02453 family protein</fullName>
    </recommendedName>
</protein>
<dbReference type="RefSeq" id="WP_091524793.1">
    <property type="nucleotide sequence ID" value="NZ_LT629772.1"/>
</dbReference>
<evidence type="ECO:0000313" key="1">
    <source>
        <dbReference type="EMBL" id="SDS58264.1"/>
    </source>
</evidence>
<proteinExistence type="predicted"/>
<dbReference type="InterPro" id="IPR012808">
    <property type="entry name" value="CHP02453"/>
</dbReference>
<name>A0A1H1TDR1_9ACTN</name>